<dbReference type="EMBL" id="JAPFFF010000019">
    <property type="protein sequence ID" value="KAK8857974.1"/>
    <property type="molecule type" value="Genomic_DNA"/>
</dbReference>
<feature type="compositionally biased region" description="Basic and acidic residues" evidence="1">
    <location>
        <begin position="332"/>
        <end position="341"/>
    </location>
</feature>
<feature type="compositionally biased region" description="Basic and acidic residues" evidence="1">
    <location>
        <begin position="131"/>
        <end position="142"/>
    </location>
</feature>
<feature type="compositionally biased region" description="Low complexity" evidence="1">
    <location>
        <begin position="70"/>
        <end position="79"/>
    </location>
</feature>
<feature type="region of interest" description="Disordered" evidence="1">
    <location>
        <begin position="92"/>
        <end position="111"/>
    </location>
</feature>
<evidence type="ECO:0000313" key="2">
    <source>
        <dbReference type="EMBL" id="KAK8857974.1"/>
    </source>
</evidence>
<proteinExistence type="predicted"/>
<feature type="compositionally biased region" description="Polar residues" evidence="1">
    <location>
        <begin position="59"/>
        <end position="69"/>
    </location>
</feature>
<protein>
    <submittedName>
        <fullName evidence="2">Uncharacterized protein</fullName>
    </submittedName>
</protein>
<accession>A0ABR2I617</accession>
<feature type="region of interest" description="Disordered" evidence="1">
    <location>
        <begin position="506"/>
        <end position="532"/>
    </location>
</feature>
<feature type="compositionally biased region" description="Basic and acidic residues" evidence="1">
    <location>
        <begin position="96"/>
        <end position="110"/>
    </location>
</feature>
<evidence type="ECO:0000256" key="1">
    <source>
        <dbReference type="SAM" id="MobiDB-lite"/>
    </source>
</evidence>
<name>A0ABR2I617_9EUKA</name>
<reference evidence="2 3" key="1">
    <citation type="submission" date="2024-04" db="EMBL/GenBank/DDBJ databases">
        <title>Tritrichomonas musculus Genome.</title>
        <authorList>
            <person name="Alves-Ferreira E."/>
            <person name="Grigg M."/>
            <person name="Lorenzi H."/>
            <person name="Galac M."/>
        </authorList>
    </citation>
    <scope>NUCLEOTIDE SEQUENCE [LARGE SCALE GENOMIC DNA]</scope>
    <source>
        <strain evidence="2 3">EAF2021</strain>
    </source>
</reference>
<feature type="region of interest" description="Disordered" evidence="1">
    <location>
        <begin position="131"/>
        <end position="200"/>
    </location>
</feature>
<feature type="compositionally biased region" description="Basic residues" evidence="1">
    <location>
        <begin position="167"/>
        <end position="176"/>
    </location>
</feature>
<sequence length="702" mass="82999">MDEIFVQNDNMSDSYTSSNASVDEYLASIRSKNNKEVYTNSNNISLPVSLTKEEDVSPISSNNTSISQEFSKNNNFSSKSNNSIDIIEVDINQTNEKNEEPNEYYEKENLTSKNDQVLDIDVKIEIDDNQNDHKDKITEKNENINPNKKKKKKKNVEKNPLIPSNQQKKKRKKRKHSLFDPEKYQNKPSRLTEQQEKWMSPPIKKPKKEIDEMVDRLSKPSPRFDLKIPENLMQKKPTSDPQIFNRLYEMSTEKEKKNEERRIQQEKEQNEYFLNLSPKSNAKSLLLAEKMLIRFVERCFNLFPKDSTIASIQESSNNTMLDASIPQNEVDVDQKESKGQDQEENQNNDNILSDLDENNYYFKSQLSQEELDELLINLGLRSRRENMPKFNKILFEKMNDWVLKEKQDGSRIYDAIKIHREMIHVIKEGEFSFSSFDRFARQRIIIALANSKQFSSLSKTSIYSSTNESLLKPSNESLNNNDNEESTSFQSQKKCQYKSLIRLSQSKRKNCESPIKDNKKEQSNSLSIRPRPKFVMNPYSEELEPASVSAKTEKIFQKSEVANIPFVERDQFFTQKRRKMIEQMSKESNKSQLMKFEHKPKFSQEVRNELNEYKERKEQIKNRRSDDEPTYHPKIMNYEKYKKTIHREMTEKKVRPEGWDNDIARHRVAYQRYLQEKLAKEKDKEPDFDMMNELDIVSKYKL</sequence>
<gene>
    <name evidence="2" type="ORF">M9Y10_013074</name>
</gene>
<feature type="region of interest" description="Disordered" evidence="1">
    <location>
        <begin position="59"/>
        <end position="79"/>
    </location>
</feature>
<feature type="compositionally biased region" description="Basic and acidic residues" evidence="1">
    <location>
        <begin position="509"/>
        <end position="522"/>
    </location>
</feature>
<keyword evidence="3" id="KW-1185">Reference proteome</keyword>
<evidence type="ECO:0000313" key="3">
    <source>
        <dbReference type="Proteomes" id="UP001470230"/>
    </source>
</evidence>
<organism evidence="2 3">
    <name type="scientific">Tritrichomonas musculus</name>
    <dbReference type="NCBI Taxonomy" id="1915356"/>
    <lineage>
        <taxon>Eukaryota</taxon>
        <taxon>Metamonada</taxon>
        <taxon>Parabasalia</taxon>
        <taxon>Tritrichomonadida</taxon>
        <taxon>Tritrichomonadidae</taxon>
        <taxon>Tritrichomonas</taxon>
    </lineage>
</organism>
<comment type="caution">
    <text evidence="2">The sequence shown here is derived from an EMBL/GenBank/DDBJ whole genome shotgun (WGS) entry which is preliminary data.</text>
</comment>
<feature type="region of interest" description="Disordered" evidence="1">
    <location>
        <begin position="329"/>
        <end position="353"/>
    </location>
</feature>
<dbReference type="Proteomes" id="UP001470230">
    <property type="component" value="Unassembled WGS sequence"/>
</dbReference>
<feature type="region of interest" description="Disordered" evidence="1">
    <location>
        <begin position="469"/>
        <end position="493"/>
    </location>
</feature>